<dbReference type="STRING" id="42155.A0A0R3QT14"/>
<keyword evidence="2 5" id="KW-0285">Flavoprotein</keyword>
<evidence type="ECO:0000256" key="5">
    <source>
        <dbReference type="RuleBase" id="RU361177"/>
    </source>
</evidence>
<dbReference type="InterPro" id="IPR050346">
    <property type="entry name" value="FMO-like"/>
</dbReference>
<dbReference type="InterPro" id="IPR036188">
    <property type="entry name" value="FAD/NAD-bd_sf"/>
</dbReference>
<dbReference type="Gene3D" id="3.50.50.60">
    <property type="entry name" value="FAD/NAD(P)-binding domain"/>
    <property type="match status" value="1"/>
</dbReference>
<reference evidence="6" key="1">
    <citation type="submission" date="2017-02" db="UniProtKB">
        <authorList>
            <consortium name="WormBaseParasite"/>
        </authorList>
    </citation>
    <scope>IDENTIFICATION</scope>
</reference>
<keyword evidence="4 5" id="KW-0560">Oxidoreductase</keyword>
<dbReference type="GO" id="GO:0050660">
    <property type="term" value="F:flavin adenine dinucleotide binding"/>
    <property type="evidence" value="ECO:0007669"/>
    <property type="project" value="InterPro"/>
</dbReference>
<comment type="similarity">
    <text evidence="1 5">Belongs to the FMO family.</text>
</comment>
<proteinExistence type="inferred from homology"/>
<evidence type="ECO:0000313" key="6">
    <source>
        <dbReference type="WBParaSite" id="BTMF_0001086601-mRNA-1"/>
    </source>
</evidence>
<dbReference type="PANTHER" id="PTHR23023">
    <property type="entry name" value="DIMETHYLANILINE MONOOXYGENASE"/>
    <property type="match status" value="1"/>
</dbReference>
<protein>
    <recommendedName>
        <fullName evidence="5">Flavin-containing monooxygenase</fullName>
        <ecNumber evidence="5">1.-.-.-</ecNumber>
    </recommendedName>
</protein>
<dbReference type="SUPFAM" id="SSF51905">
    <property type="entry name" value="FAD/NAD(P)-binding domain"/>
    <property type="match status" value="1"/>
</dbReference>
<evidence type="ECO:0000256" key="4">
    <source>
        <dbReference type="ARBA" id="ARBA00023002"/>
    </source>
</evidence>
<evidence type="ECO:0000256" key="3">
    <source>
        <dbReference type="ARBA" id="ARBA00022827"/>
    </source>
</evidence>
<accession>A0A0R3QT14</accession>
<dbReference type="GO" id="GO:0050661">
    <property type="term" value="F:NADP binding"/>
    <property type="evidence" value="ECO:0007669"/>
    <property type="project" value="InterPro"/>
</dbReference>
<dbReference type="WBParaSite" id="BTMF_0001086601-mRNA-1">
    <property type="protein sequence ID" value="BTMF_0001086601-mRNA-1"/>
    <property type="gene ID" value="BTMF_0001086601"/>
</dbReference>
<comment type="cofactor">
    <cofactor evidence="5">
        <name>FAD</name>
        <dbReference type="ChEBI" id="CHEBI:57692"/>
    </cofactor>
</comment>
<dbReference type="InterPro" id="IPR020946">
    <property type="entry name" value="Flavin_mOase-like"/>
</dbReference>
<keyword evidence="3 5" id="KW-0274">FAD</keyword>
<dbReference type="GO" id="GO:0004499">
    <property type="term" value="F:N,N-dimethylaniline monooxygenase activity"/>
    <property type="evidence" value="ECO:0007669"/>
    <property type="project" value="InterPro"/>
</dbReference>
<name>A0A0R3QT14_9BILA</name>
<dbReference type="AlphaFoldDB" id="A0A0R3QT14"/>
<keyword evidence="5" id="KW-0503">Monooxygenase</keyword>
<dbReference type="EC" id="1.-.-.-" evidence="5"/>
<evidence type="ECO:0000256" key="2">
    <source>
        <dbReference type="ARBA" id="ARBA00022630"/>
    </source>
</evidence>
<sequence length="168" mass="19388">LKYPSLAVIGLIQPIGSILPISEMQSRWVAAVFKGQISLPPHTEMEADIKLKRAQNKRRYFKSKKHTLQVDYIKYMDEIAEQIGCKPSLKKYMFTEPSFCLRLLISANAPYVYRLDGPGSWEKAKEALISLPQRVKLPLKNRECDMKRYKKHGKIVSLSRSMTKNNVF</sequence>
<organism evidence="6">
    <name type="scientific">Brugia timori</name>
    <dbReference type="NCBI Taxonomy" id="42155"/>
    <lineage>
        <taxon>Eukaryota</taxon>
        <taxon>Metazoa</taxon>
        <taxon>Ecdysozoa</taxon>
        <taxon>Nematoda</taxon>
        <taxon>Chromadorea</taxon>
        <taxon>Rhabditida</taxon>
        <taxon>Spirurina</taxon>
        <taxon>Spiruromorpha</taxon>
        <taxon>Filarioidea</taxon>
        <taxon>Onchocercidae</taxon>
        <taxon>Brugia</taxon>
    </lineage>
</organism>
<evidence type="ECO:0000256" key="1">
    <source>
        <dbReference type="ARBA" id="ARBA00009183"/>
    </source>
</evidence>
<dbReference type="Pfam" id="PF00743">
    <property type="entry name" value="FMO-like"/>
    <property type="match status" value="1"/>
</dbReference>